<dbReference type="GO" id="GO:0008854">
    <property type="term" value="F:exodeoxyribonuclease V activity"/>
    <property type="evidence" value="ECO:0007669"/>
    <property type="project" value="InterPro"/>
</dbReference>
<dbReference type="Gene3D" id="3.40.50.300">
    <property type="entry name" value="P-loop containing nucleotide triphosphate hydrolases"/>
    <property type="match status" value="3"/>
</dbReference>
<dbReference type="Pfam" id="PF21185">
    <property type="entry name" value="RecD_N"/>
    <property type="match status" value="1"/>
</dbReference>
<dbReference type="Pfam" id="PF13538">
    <property type="entry name" value="UvrD_C_2"/>
    <property type="match status" value="1"/>
</dbReference>
<reference evidence="15 16" key="1">
    <citation type="submission" date="2016-12" db="EMBL/GenBank/DDBJ databases">
        <title>The new phylogeny of genus Mycobacterium.</title>
        <authorList>
            <person name="Tortoli E."/>
            <person name="Trovato A."/>
            <person name="Cirillo D.M."/>
        </authorList>
    </citation>
    <scope>NUCLEOTIDE SEQUENCE [LARGE SCALE GENOMIC DNA]</scope>
    <source>
        <strain evidence="15 16">DSM 44624</strain>
    </source>
</reference>
<keyword evidence="2 11" id="KW-0547">Nucleotide-binding</keyword>
<dbReference type="AlphaFoldDB" id="A0A7I7VYY5"/>
<evidence type="ECO:0000313" key="16">
    <source>
        <dbReference type="Proteomes" id="UP000192441"/>
    </source>
</evidence>
<dbReference type="NCBIfam" id="TIGR01447">
    <property type="entry name" value="recD"/>
    <property type="match status" value="1"/>
</dbReference>
<comment type="subunit">
    <text evidence="11">Heterotrimer of RecB, RecC and RecD. All subunits contribute to DNA-binding.</text>
</comment>
<evidence type="ECO:0000256" key="5">
    <source>
        <dbReference type="ARBA" id="ARBA00022806"/>
    </source>
</evidence>
<reference evidence="14" key="3">
    <citation type="submission" date="2020-02" db="EMBL/GenBank/DDBJ databases">
        <authorList>
            <person name="Matsumoto Y."/>
            <person name="Motooka D."/>
            <person name="Nakamura S."/>
        </authorList>
    </citation>
    <scope>NUCLEOTIDE SEQUENCE</scope>
    <source>
        <strain evidence="14">JCM 12687</strain>
    </source>
</reference>
<dbReference type="PANTHER" id="PTHR43788">
    <property type="entry name" value="DNA2/NAM7 HELICASE FAMILY MEMBER"/>
    <property type="match status" value="1"/>
</dbReference>
<dbReference type="HAMAP" id="MF_01487">
    <property type="entry name" value="RecD"/>
    <property type="match status" value="1"/>
</dbReference>
<keyword evidence="7 11" id="KW-0067">ATP-binding</keyword>
<protein>
    <recommendedName>
        <fullName evidence="11">RecBCD enzyme subunit RecD</fullName>
        <ecNumber evidence="11">5.6.2.3</ecNumber>
    </recommendedName>
    <alternativeName>
        <fullName evidence="11">DNA 5'-3' helicase subunit RecD</fullName>
    </alternativeName>
    <alternativeName>
        <fullName evidence="11">Exonuclease V subunit RecD</fullName>
        <shortName evidence="11">ExoV subunit RecD</shortName>
    </alternativeName>
    <alternativeName>
        <fullName evidence="11">Helicase/nuclease RecBCD subunit RecD</fullName>
    </alternativeName>
</protein>
<dbReference type="OrthoDB" id="9763659at2"/>
<dbReference type="EMBL" id="MVHM01000001">
    <property type="protein sequence ID" value="ORA41461.1"/>
    <property type="molecule type" value="Genomic_DNA"/>
</dbReference>
<evidence type="ECO:0000256" key="11">
    <source>
        <dbReference type="HAMAP-Rule" id="MF_01487"/>
    </source>
</evidence>
<comment type="miscellaneous">
    <text evidence="11">In the RecBCD complex, RecB has a slow 3'-5' helicase, an exonuclease activity and loads RecA onto ssDNA, RecD has a fast 5'-3' helicase activity, while RecC stimulates the ATPase and processivity of the RecB helicase and contributes to recognition of the Chi site.</text>
</comment>
<feature type="domain" description="UvrD-like helicase C-terminal" evidence="12">
    <location>
        <begin position="497"/>
        <end position="543"/>
    </location>
</feature>
<dbReference type="Pfam" id="PF13245">
    <property type="entry name" value="AAA_19"/>
    <property type="match status" value="1"/>
</dbReference>
<feature type="domain" description="RecBCD enzyme subunit RecD N-terminal" evidence="13">
    <location>
        <begin position="21"/>
        <end position="87"/>
    </location>
</feature>
<keyword evidence="4 11" id="KW-0378">Hydrolase</keyword>
<dbReference type="InterPro" id="IPR049550">
    <property type="entry name" value="RecD_N"/>
</dbReference>
<dbReference type="GO" id="GO:0000724">
    <property type="term" value="P:double-strand break repair via homologous recombination"/>
    <property type="evidence" value="ECO:0007669"/>
    <property type="project" value="UniProtKB-UniRule"/>
</dbReference>
<dbReference type="GO" id="GO:0017116">
    <property type="term" value="F:single-stranded DNA helicase activity"/>
    <property type="evidence" value="ECO:0007669"/>
    <property type="project" value="TreeGrafter"/>
</dbReference>
<name>A0A7I7VYY5_9MYCO</name>
<gene>
    <name evidence="11 14" type="primary">recD</name>
    <name evidence="15" type="ORF">BST20_05010</name>
    <name evidence="14" type="ORF">MBRA_07140</name>
</gene>
<organism evidence="15 16">
    <name type="scientific">Mycobacterium branderi</name>
    <dbReference type="NCBI Taxonomy" id="43348"/>
    <lineage>
        <taxon>Bacteria</taxon>
        <taxon>Bacillati</taxon>
        <taxon>Actinomycetota</taxon>
        <taxon>Actinomycetes</taxon>
        <taxon>Mycobacteriales</taxon>
        <taxon>Mycobacteriaceae</taxon>
        <taxon>Mycobacterium</taxon>
    </lineage>
</organism>
<evidence type="ECO:0000256" key="3">
    <source>
        <dbReference type="ARBA" id="ARBA00022763"/>
    </source>
</evidence>
<evidence type="ECO:0000256" key="2">
    <source>
        <dbReference type="ARBA" id="ARBA00022741"/>
    </source>
</evidence>
<evidence type="ECO:0000313" key="14">
    <source>
        <dbReference type="EMBL" id="BBZ10519.1"/>
    </source>
</evidence>
<dbReference type="SUPFAM" id="SSF52540">
    <property type="entry name" value="P-loop containing nucleoside triphosphate hydrolases"/>
    <property type="match status" value="1"/>
</dbReference>
<dbReference type="InterPro" id="IPR050534">
    <property type="entry name" value="Coronavir_polyprotein_1ab"/>
</dbReference>
<evidence type="ECO:0000256" key="8">
    <source>
        <dbReference type="ARBA" id="ARBA00023125"/>
    </source>
</evidence>
<comment type="similarity">
    <text evidence="11">Belongs to the RecD family.</text>
</comment>
<evidence type="ECO:0000313" key="15">
    <source>
        <dbReference type="EMBL" id="ORA41461.1"/>
    </source>
</evidence>
<dbReference type="GO" id="GO:0005524">
    <property type="term" value="F:ATP binding"/>
    <property type="evidence" value="ECO:0007669"/>
    <property type="project" value="UniProtKB-UniRule"/>
</dbReference>
<dbReference type="EC" id="5.6.2.3" evidence="11"/>
<keyword evidence="5 11" id="KW-0347">Helicase</keyword>
<dbReference type="GO" id="GO:0009338">
    <property type="term" value="C:exodeoxyribonuclease V complex"/>
    <property type="evidence" value="ECO:0007669"/>
    <property type="project" value="InterPro"/>
</dbReference>
<dbReference type="CDD" id="cd17933">
    <property type="entry name" value="DEXSc_RecD-like"/>
    <property type="match status" value="1"/>
</dbReference>
<dbReference type="PANTHER" id="PTHR43788:SF6">
    <property type="entry name" value="DNA HELICASE B"/>
    <property type="match status" value="1"/>
</dbReference>
<dbReference type="InterPro" id="IPR041851">
    <property type="entry name" value="RecD_N_sf"/>
</dbReference>
<comment type="catalytic activity">
    <reaction evidence="11">
        <text>ATP + H2O = ADP + phosphate + H(+)</text>
        <dbReference type="Rhea" id="RHEA:13065"/>
        <dbReference type="ChEBI" id="CHEBI:15377"/>
        <dbReference type="ChEBI" id="CHEBI:15378"/>
        <dbReference type="ChEBI" id="CHEBI:30616"/>
        <dbReference type="ChEBI" id="CHEBI:43474"/>
        <dbReference type="ChEBI" id="CHEBI:456216"/>
        <dbReference type="EC" id="5.6.2.3"/>
    </reaction>
</comment>
<dbReference type="InterPro" id="IPR027417">
    <property type="entry name" value="P-loop_NTPase"/>
</dbReference>
<keyword evidence="17" id="KW-1185">Reference proteome</keyword>
<keyword evidence="3 11" id="KW-0227">DNA damage</keyword>
<dbReference type="Proteomes" id="UP000192441">
    <property type="component" value="Unassembled WGS sequence"/>
</dbReference>
<accession>A0A7I7VYY5</accession>
<evidence type="ECO:0000256" key="9">
    <source>
        <dbReference type="ARBA" id="ARBA00023204"/>
    </source>
</evidence>
<evidence type="ECO:0000256" key="4">
    <source>
        <dbReference type="ARBA" id="ARBA00022801"/>
    </source>
</evidence>
<dbReference type="RefSeq" id="WP_083130215.1">
    <property type="nucleotide sequence ID" value="NZ_AP022606.1"/>
</dbReference>
<dbReference type="GO" id="GO:0043139">
    <property type="term" value="F:5'-3' DNA helicase activity"/>
    <property type="evidence" value="ECO:0007669"/>
    <property type="project" value="UniProtKB-UniRule"/>
</dbReference>
<feature type="binding site" evidence="11">
    <location>
        <begin position="166"/>
        <end position="173"/>
    </location>
    <ligand>
        <name>ATP</name>
        <dbReference type="ChEBI" id="CHEBI:30616"/>
    </ligand>
</feature>
<proteinExistence type="inferred from homology"/>
<sequence>MTVTDIEMAIGVSGLLREFNEAGVLEIADVHVAQRVTALADESDETVALAVALAVRALRGGSVCVDLTTVVADSPDLPWPEPSSWLAAVHASGLVRTVLRLYDDRLLYLDRYWREEEQVCADLLGLLVSGAMVESPAVARLFSVGYEEQRAAAEIALSQSVTVLTGGPGTGKTTTIARLLALLTDQAELSGRAGFRIALAAPTGKAAARLTETVKSEVERLPDIDRDRLTGLQAVTLHRLLGSRPDTSVRFKHNRGNRLPHAVIVVDETSMVSLTMMARLLEAVRPDARLILVGDPDQLVSVEAGAVLADLVDGLSARADVRVAALRTSHRFGESIGALADAIREGQADRVVELLRAGDEHIEWIDDENPAAQLRSILVPHAIRLREAAMLGADMVALATLDEHRLLCAHRRGPFGVQHWNRQVEQWLSEETGLPPWSEWYAGRPLLVTANDYALKINNGDTGVVMSGADGLRAVISAATGPLDFSTSRLADVDTMHAMTIHKSQGSQVDEVTTLIPSEDSRLLTRELFYTAVTRAKRKVRVVGSEASIRAAIDRRVARASGLARRLGA</sequence>
<dbReference type="InterPro" id="IPR006344">
    <property type="entry name" value="RecD"/>
</dbReference>
<evidence type="ECO:0000256" key="1">
    <source>
        <dbReference type="ARBA" id="ARBA00022722"/>
    </source>
</evidence>
<evidence type="ECO:0000313" key="17">
    <source>
        <dbReference type="Proteomes" id="UP000467379"/>
    </source>
</evidence>
<keyword evidence="9 11" id="KW-0234">DNA repair</keyword>
<dbReference type="GO" id="GO:0003677">
    <property type="term" value="F:DNA binding"/>
    <property type="evidence" value="ECO:0007669"/>
    <property type="project" value="UniProtKB-UniRule"/>
</dbReference>
<evidence type="ECO:0000259" key="13">
    <source>
        <dbReference type="Pfam" id="PF21185"/>
    </source>
</evidence>
<keyword evidence="1 11" id="KW-0540">Nuclease</keyword>
<comment type="function">
    <text evidence="11">A helicase/nuclease that prepares dsDNA breaks (DSB) for recombinational DNA repair. Binds to DSBs and unwinds DNA via a highly rapid and processive ATP-dependent bidirectional helicase activity. Unwinds dsDNA until it encounters a Chi (crossover hotspot instigator) sequence from the 3' direction. Cuts ssDNA a few nucleotides 3' to the Chi site. The properties and activities of the enzyme are changed at Chi. The Chi-altered holoenzyme produces a long 3'-ssDNA overhang and facilitates RecA-binding to the ssDNA for homologous DNA recombination and repair. Holoenzyme degrades any linearized DNA that is unable to undergo homologous recombination. In the holoenzyme this subunit has ssDNA-dependent ATPase and 5'-3' helicase activity. When added to pre-assembled RecBC greatly stimulates nuclease activity and augments holoenzyme processivity. Negatively regulates the RecA-loading ability of RecBCD.</text>
</comment>
<evidence type="ECO:0000259" key="12">
    <source>
        <dbReference type="Pfam" id="PF13538"/>
    </source>
</evidence>
<reference evidence="14 17" key="2">
    <citation type="journal article" date="2019" name="Emerg. Microbes Infect.">
        <title>Comprehensive subspecies identification of 175 nontuberculous mycobacteria species based on 7547 genomic profiles.</title>
        <authorList>
            <person name="Matsumoto Y."/>
            <person name="Kinjo T."/>
            <person name="Motooka D."/>
            <person name="Nabeya D."/>
            <person name="Jung N."/>
            <person name="Uechi K."/>
            <person name="Horii T."/>
            <person name="Iida T."/>
            <person name="Fujita J."/>
            <person name="Nakamura S."/>
        </authorList>
    </citation>
    <scope>NUCLEOTIDE SEQUENCE [LARGE SCALE GENOMIC DNA]</scope>
    <source>
        <strain evidence="14 17">JCM 12687</strain>
    </source>
</reference>
<dbReference type="Proteomes" id="UP000467379">
    <property type="component" value="Chromosome"/>
</dbReference>
<dbReference type="EMBL" id="AP022606">
    <property type="protein sequence ID" value="BBZ10519.1"/>
    <property type="molecule type" value="Genomic_DNA"/>
</dbReference>
<evidence type="ECO:0000256" key="7">
    <source>
        <dbReference type="ARBA" id="ARBA00022840"/>
    </source>
</evidence>
<keyword evidence="10 11" id="KW-0413">Isomerase</keyword>
<dbReference type="InterPro" id="IPR027785">
    <property type="entry name" value="UvrD-like_helicase_C"/>
</dbReference>
<keyword evidence="6 11" id="KW-0269">Exonuclease</keyword>
<keyword evidence="8 11" id="KW-0238">DNA-binding</keyword>
<evidence type="ECO:0000256" key="6">
    <source>
        <dbReference type="ARBA" id="ARBA00022839"/>
    </source>
</evidence>
<dbReference type="CDD" id="cd18809">
    <property type="entry name" value="SF1_C_RecD"/>
    <property type="match status" value="1"/>
</dbReference>
<evidence type="ECO:0000256" key="10">
    <source>
        <dbReference type="ARBA" id="ARBA00023235"/>
    </source>
</evidence>
<dbReference type="Gene3D" id="1.10.10.1020">
    <property type="entry name" value="RecBCD complex, subunit RecD, N-terminal domain"/>
    <property type="match status" value="1"/>
</dbReference>